<keyword evidence="1" id="KW-1133">Transmembrane helix</keyword>
<organism evidence="3 4">
    <name type="scientific">Paramagnetospirillum caucaseum</name>
    <dbReference type="NCBI Taxonomy" id="1244869"/>
    <lineage>
        <taxon>Bacteria</taxon>
        <taxon>Pseudomonadati</taxon>
        <taxon>Pseudomonadota</taxon>
        <taxon>Alphaproteobacteria</taxon>
        <taxon>Rhodospirillales</taxon>
        <taxon>Magnetospirillaceae</taxon>
        <taxon>Paramagnetospirillum</taxon>
    </lineage>
</organism>
<dbReference type="EMBL" id="AONQ01000022">
    <property type="protein sequence ID" value="EME70098.1"/>
    <property type="molecule type" value="Genomic_DNA"/>
</dbReference>
<evidence type="ECO:0000256" key="1">
    <source>
        <dbReference type="SAM" id="Phobius"/>
    </source>
</evidence>
<evidence type="ECO:0000313" key="4">
    <source>
        <dbReference type="Proteomes" id="UP000011744"/>
    </source>
</evidence>
<proteinExistence type="predicted"/>
<dbReference type="InterPro" id="IPR017896">
    <property type="entry name" value="4Fe4S_Fe-S-bd"/>
</dbReference>
<dbReference type="AlphaFoldDB" id="M3ABF3"/>
<dbReference type="Proteomes" id="UP000011744">
    <property type="component" value="Unassembled WGS sequence"/>
</dbReference>
<name>M3ABF3_9PROT</name>
<dbReference type="PROSITE" id="PS51379">
    <property type="entry name" value="4FE4S_FER_2"/>
    <property type="match status" value="1"/>
</dbReference>
<keyword evidence="1" id="KW-0472">Membrane</keyword>
<dbReference type="eggNOG" id="ENOG5032YY6">
    <property type="taxonomic scope" value="Bacteria"/>
</dbReference>
<evidence type="ECO:0000259" key="2">
    <source>
        <dbReference type="PROSITE" id="PS51379"/>
    </source>
</evidence>
<keyword evidence="4" id="KW-1185">Reference proteome</keyword>
<gene>
    <name evidence="3" type="ORF">H261_09839</name>
</gene>
<protein>
    <recommendedName>
        <fullName evidence="2">4Fe-4S ferredoxin-type domain-containing protein</fullName>
    </recommendedName>
</protein>
<keyword evidence="1" id="KW-0812">Transmembrane</keyword>
<feature type="transmembrane region" description="Helical" evidence="1">
    <location>
        <begin position="15"/>
        <end position="38"/>
    </location>
</feature>
<sequence length="98" mass="10693">MKVGLHAEAPPKPEYGAMCNGCGLCCAVATCPLGIVLFRCRKGPCPALHWQDGRYVCGVLAEPARFAPLLPRRWAARLVARWIAAGQGCDCRHQMESR</sequence>
<accession>M3ABF3</accession>
<comment type="caution">
    <text evidence="3">The sequence shown here is derived from an EMBL/GenBank/DDBJ whole genome shotgun (WGS) entry which is preliminary data.</text>
</comment>
<dbReference type="PATRIC" id="fig|1244869.3.peg.1989"/>
<evidence type="ECO:0000313" key="3">
    <source>
        <dbReference type="EMBL" id="EME70098.1"/>
    </source>
</evidence>
<feature type="domain" description="4Fe-4S ferredoxin-type" evidence="2">
    <location>
        <begin position="9"/>
        <end position="41"/>
    </location>
</feature>
<reference evidence="3 4" key="1">
    <citation type="journal article" date="2014" name="Genome Announc.">
        <title>Draft Genome Sequence of Magnetospirillum sp. Strain SO-1, a Freshwater Magnetotactic Bacterium Isolated from the Ol'khovka River, Russia.</title>
        <authorList>
            <person name="Grouzdev D.S."/>
            <person name="Dziuba M.V."/>
            <person name="Sukhacheva M.S."/>
            <person name="Mardanov A.V."/>
            <person name="Beletskiy A.V."/>
            <person name="Kuznetsov B.B."/>
            <person name="Skryabin K.G."/>
        </authorList>
    </citation>
    <scope>NUCLEOTIDE SEQUENCE [LARGE SCALE GENOMIC DNA]</scope>
    <source>
        <strain evidence="3 4">SO-1</strain>
    </source>
</reference>
<dbReference type="OrthoDB" id="7357223at2"/>
<dbReference type="RefSeq" id="WP_008616904.1">
    <property type="nucleotide sequence ID" value="NZ_AONQ01000022.1"/>
</dbReference>